<evidence type="ECO:0000313" key="2">
    <source>
        <dbReference type="EMBL" id="RAO00801.1"/>
    </source>
</evidence>
<gene>
    <name evidence="2" type="ORF">LAH08_03054</name>
</gene>
<dbReference type="AlphaFoldDB" id="A0A328N7W4"/>
<accession>A0A328N7W4</accession>
<keyword evidence="1" id="KW-0472">Membrane</keyword>
<protein>
    <submittedName>
        <fullName evidence="2">Uncharacterized protein</fullName>
    </submittedName>
</protein>
<keyword evidence="1" id="KW-1133">Transmembrane helix</keyword>
<evidence type="ECO:0000256" key="1">
    <source>
        <dbReference type="SAM" id="Phobius"/>
    </source>
</evidence>
<feature type="transmembrane region" description="Helical" evidence="1">
    <location>
        <begin position="13"/>
        <end position="36"/>
    </location>
</feature>
<dbReference type="RefSeq" id="WP_146758805.1">
    <property type="nucleotide sequence ID" value="NZ_PYAA01000017.1"/>
</dbReference>
<dbReference type="EMBL" id="PYAA01000017">
    <property type="protein sequence ID" value="RAO00801.1"/>
    <property type="molecule type" value="Genomic_DNA"/>
</dbReference>
<feature type="transmembrane region" description="Helical" evidence="1">
    <location>
        <begin position="128"/>
        <end position="147"/>
    </location>
</feature>
<dbReference type="Proteomes" id="UP000248966">
    <property type="component" value="Unassembled WGS sequence"/>
</dbReference>
<evidence type="ECO:0000313" key="3">
    <source>
        <dbReference type="Proteomes" id="UP000248966"/>
    </source>
</evidence>
<reference evidence="2 3" key="1">
    <citation type="submission" date="2018-03" db="EMBL/GenBank/DDBJ databases">
        <title>Defining the species Micromonospora saelicesensis and Micromonospora noduli under the framework of genomics.</title>
        <authorList>
            <person name="Riesco R."/>
            <person name="Trujillo M.E."/>
        </authorList>
    </citation>
    <scope>NUCLEOTIDE SEQUENCE [LARGE SCALE GENOMIC DNA]</scope>
    <source>
        <strain evidence="2 3">LAH08</strain>
    </source>
</reference>
<comment type="caution">
    <text evidence="2">The sequence shown here is derived from an EMBL/GenBank/DDBJ whole genome shotgun (WGS) entry which is preliminary data.</text>
</comment>
<keyword evidence="1" id="KW-0812">Transmembrane</keyword>
<name>A0A328N7W4_9ACTN</name>
<organism evidence="2 3">
    <name type="scientific">Micromonospora noduli</name>
    <dbReference type="NCBI Taxonomy" id="709876"/>
    <lineage>
        <taxon>Bacteria</taxon>
        <taxon>Bacillati</taxon>
        <taxon>Actinomycetota</taxon>
        <taxon>Actinomycetes</taxon>
        <taxon>Micromonosporales</taxon>
        <taxon>Micromonosporaceae</taxon>
        <taxon>Micromonospora</taxon>
    </lineage>
</organism>
<proteinExistence type="predicted"/>
<sequence length="155" mass="16627">MAVRERPERTTRLLGRGLVALGCVIVALCLALMGYARTGATGTGHTWDGTGPAYLTSAVRGGTHACTITPVSGDSRTIDVPSWPSRGSHIDGRRVNPWFSGPAPVSCTDNVTFTQGWAVPLYPLVEQWLVLLAGILLTLVGLDRLGLFRHTSRYP</sequence>